<dbReference type="PANTHER" id="PTHR36688">
    <property type="entry name" value="ENDO/EXONUCLEASE/PHOSPHATASE DOMAIN-CONTAINING PROTEIN"/>
    <property type="match status" value="1"/>
</dbReference>
<dbReference type="Pfam" id="PF00078">
    <property type="entry name" value="RVT_1"/>
    <property type="match status" value="1"/>
</dbReference>
<evidence type="ECO:0000313" key="3">
    <source>
        <dbReference type="Proteomes" id="UP000478052"/>
    </source>
</evidence>
<dbReference type="InterPro" id="IPR043502">
    <property type="entry name" value="DNA/RNA_pol_sf"/>
</dbReference>
<name>A0A6G0VHB6_APHCR</name>
<evidence type="ECO:0000259" key="1">
    <source>
        <dbReference type="PROSITE" id="PS50878"/>
    </source>
</evidence>
<feature type="non-terminal residue" evidence="2">
    <location>
        <position position="337"/>
    </location>
</feature>
<keyword evidence="3" id="KW-1185">Reference proteome</keyword>
<accession>A0A6G0VHB6</accession>
<proteinExistence type="predicted"/>
<organism evidence="2 3">
    <name type="scientific">Aphis craccivora</name>
    <name type="common">Cowpea aphid</name>
    <dbReference type="NCBI Taxonomy" id="307492"/>
    <lineage>
        <taxon>Eukaryota</taxon>
        <taxon>Metazoa</taxon>
        <taxon>Ecdysozoa</taxon>
        <taxon>Arthropoda</taxon>
        <taxon>Hexapoda</taxon>
        <taxon>Insecta</taxon>
        <taxon>Pterygota</taxon>
        <taxon>Neoptera</taxon>
        <taxon>Paraneoptera</taxon>
        <taxon>Hemiptera</taxon>
        <taxon>Sternorrhyncha</taxon>
        <taxon>Aphidomorpha</taxon>
        <taxon>Aphidoidea</taxon>
        <taxon>Aphididae</taxon>
        <taxon>Aphidini</taxon>
        <taxon>Aphis</taxon>
        <taxon>Aphis</taxon>
    </lineage>
</organism>
<reference evidence="2 3" key="1">
    <citation type="submission" date="2019-08" db="EMBL/GenBank/DDBJ databases">
        <title>Whole genome of Aphis craccivora.</title>
        <authorList>
            <person name="Voronova N.V."/>
            <person name="Shulinski R.S."/>
            <person name="Bandarenka Y.V."/>
            <person name="Zhorov D.G."/>
            <person name="Warner D."/>
        </authorList>
    </citation>
    <scope>NUCLEOTIDE SEQUENCE [LARGE SCALE GENOMIC DNA]</scope>
    <source>
        <strain evidence="2">180601</strain>
        <tissue evidence="2">Whole Body</tissue>
    </source>
</reference>
<dbReference type="InterPro" id="IPR052560">
    <property type="entry name" value="RdDP_mobile_element"/>
</dbReference>
<dbReference type="InterPro" id="IPR000477">
    <property type="entry name" value="RT_dom"/>
</dbReference>
<dbReference type="PROSITE" id="PS50878">
    <property type="entry name" value="RT_POL"/>
    <property type="match status" value="1"/>
</dbReference>
<protein>
    <recommendedName>
        <fullName evidence="1">Reverse transcriptase domain-containing protein</fullName>
    </recommendedName>
</protein>
<dbReference type="CDD" id="cd01650">
    <property type="entry name" value="RT_nLTR_like"/>
    <property type="match status" value="1"/>
</dbReference>
<dbReference type="PANTHER" id="PTHR36688:SF1">
    <property type="entry name" value="ENDONUCLEASE_EXONUCLEASE_PHOSPHATASE DOMAIN-CONTAINING PROTEIN"/>
    <property type="match status" value="1"/>
</dbReference>
<dbReference type="EMBL" id="VUJU01017370">
    <property type="protein sequence ID" value="KAF0683491.1"/>
    <property type="molecule type" value="Genomic_DNA"/>
</dbReference>
<sequence>MPRWNLRKAAWLEFSKYVDDNINRIDSIPDNYGRFIKLIKTAAKKSIPRGHRHNYTPCWTKECEDLLKEYERDGNEINADKLIALLDEERRNRWTQAMNEMDFTHSSRESWSLLRKLGAAQTSWKASKVSPNSISTILHKTANIKPKKPDKMKVKADYKEELQLCAEKSENMKDFGVEEVEAALRLLKNGKAAGEDGILPEFLKHMGIKGKFWLTRLFSTVKNNNTLPKQWREAKVVAILKPGKPDDDPKSYRPISLLSVVYKLFERVLLVRIQTKIEEHLPAEQAGFRQGRSCSEQVLSLTTFIENGFQKKLKTGAVFLDLSCAYDTVWKRGLLLK</sequence>
<dbReference type="GO" id="GO:0071897">
    <property type="term" value="P:DNA biosynthetic process"/>
    <property type="evidence" value="ECO:0007669"/>
    <property type="project" value="UniProtKB-ARBA"/>
</dbReference>
<dbReference type="SUPFAM" id="SSF56672">
    <property type="entry name" value="DNA/RNA polymerases"/>
    <property type="match status" value="1"/>
</dbReference>
<dbReference type="OrthoDB" id="6626419at2759"/>
<dbReference type="Proteomes" id="UP000478052">
    <property type="component" value="Unassembled WGS sequence"/>
</dbReference>
<evidence type="ECO:0000313" key="2">
    <source>
        <dbReference type="EMBL" id="KAF0683491.1"/>
    </source>
</evidence>
<feature type="domain" description="Reverse transcriptase" evidence="1">
    <location>
        <begin position="220"/>
        <end position="337"/>
    </location>
</feature>
<gene>
    <name evidence="2" type="ORF">FWK35_00037983</name>
</gene>
<comment type="caution">
    <text evidence="2">The sequence shown here is derived from an EMBL/GenBank/DDBJ whole genome shotgun (WGS) entry which is preliminary data.</text>
</comment>
<dbReference type="AlphaFoldDB" id="A0A6G0VHB6"/>